<evidence type="ECO:0000313" key="3">
    <source>
        <dbReference type="Proteomes" id="UP001049176"/>
    </source>
</evidence>
<dbReference type="GeneID" id="66082876"/>
<dbReference type="RefSeq" id="XP_043004334.1">
    <property type="nucleotide sequence ID" value="XM_043158979.1"/>
</dbReference>
<feature type="region of interest" description="Disordered" evidence="1">
    <location>
        <begin position="426"/>
        <end position="455"/>
    </location>
</feature>
<gene>
    <name evidence="2" type="ORF">E1B28_013801</name>
</gene>
<dbReference type="Proteomes" id="UP001049176">
    <property type="component" value="Chromosome 9"/>
</dbReference>
<reference evidence="2" key="1">
    <citation type="journal article" date="2021" name="Genome Biol. Evol.">
        <title>The assembled and annotated genome of the fairy-ring fungus Marasmius oreades.</title>
        <authorList>
            <person name="Hiltunen M."/>
            <person name="Ament-Velasquez S.L."/>
            <person name="Johannesson H."/>
        </authorList>
    </citation>
    <scope>NUCLEOTIDE SEQUENCE</scope>
    <source>
        <strain evidence="2">03SP1</strain>
    </source>
</reference>
<evidence type="ECO:0000313" key="2">
    <source>
        <dbReference type="EMBL" id="KAG7087863.1"/>
    </source>
</evidence>
<keyword evidence="3" id="KW-1185">Reference proteome</keyword>
<organism evidence="2 3">
    <name type="scientific">Marasmius oreades</name>
    <name type="common">fairy-ring Marasmius</name>
    <dbReference type="NCBI Taxonomy" id="181124"/>
    <lineage>
        <taxon>Eukaryota</taxon>
        <taxon>Fungi</taxon>
        <taxon>Dikarya</taxon>
        <taxon>Basidiomycota</taxon>
        <taxon>Agaricomycotina</taxon>
        <taxon>Agaricomycetes</taxon>
        <taxon>Agaricomycetidae</taxon>
        <taxon>Agaricales</taxon>
        <taxon>Marasmiineae</taxon>
        <taxon>Marasmiaceae</taxon>
        <taxon>Marasmius</taxon>
    </lineage>
</organism>
<evidence type="ECO:0000256" key="1">
    <source>
        <dbReference type="SAM" id="MobiDB-lite"/>
    </source>
</evidence>
<dbReference type="AlphaFoldDB" id="A0A9P7RR44"/>
<evidence type="ECO:0008006" key="4">
    <source>
        <dbReference type="Google" id="ProtNLM"/>
    </source>
</evidence>
<name>A0A9P7RR44_9AGAR</name>
<proteinExistence type="predicted"/>
<protein>
    <recommendedName>
        <fullName evidence="4">Gag-like protein</fullName>
    </recommendedName>
</protein>
<comment type="caution">
    <text evidence="2">The sequence shown here is derived from an EMBL/GenBank/DDBJ whole genome shotgun (WGS) entry which is preliminary data.</text>
</comment>
<feature type="region of interest" description="Disordered" evidence="1">
    <location>
        <begin position="62"/>
        <end position="122"/>
    </location>
</feature>
<feature type="compositionally biased region" description="Basic and acidic residues" evidence="1">
    <location>
        <begin position="442"/>
        <end position="455"/>
    </location>
</feature>
<accession>A0A9P7RR44</accession>
<dbReference type="KEGG" id="more:E1B28_013801"/>
<dbReference type="OrthoDB" id="2855870at2759"/>
<sequence length="455" mass="51638">MANEMKTILSHFTTQQRDTSNKLDEILKQNLDLTKRIRDVENKLVEANRKNDALRQSVSELMNAGITTQEVPRSNPKTSQERRREATTNETSQTNKTPTTNHQPNKKKNTTPEKATAAHHPSRLVVRFKPDGIKEYNKISPEELTRNINGAMRNANIMRAGQGIPTKDPPLVVAARYTERNSSLVISTREDQTAEQLMDFFDDFKGALAIDIGKYKLEAHADKKWFKIQVDNVATLDYYGEVLEPDSIQKELSTNNPSVQELEKTGHLSMPPRWLIPAEELKRQSRKRSSFIFATDVEEAAVKIVKGGYLALFGQYCGVRPFQDRPPVQQCNDCWRYGHFTKTCKYTRTCRLCSSEDHDENQHQAICSNCRAEATAEDLDDVDMAGECVHHTKCGNCYRAGNTEDLGHAANSRECPIRKNLYGTVRSAKQREDGDQEGEPVPSHEQKTPQTQEKE</sequence>
<feature type="compositionally biased region" description="Polar residues" evidence="1">
    <location>
        <begin position="62"/>
        <end position="78"/>
    </location>
</feature>
<feature type="compositionally biased region" description="Polar residues" evidence="1">
    <location>
        <begin position="88"/>
        <end position="103"/>
    </location>
</feature>
<dbReference type="EMBL" id="CM032189">
    <property type="protein sequence ID" value="KAG7087863.1"/>
    <property type="molecule type" value="Genomic_DNA"/>
</dbReference>